<sequence length="289" mass="31459">MGLNVFFFGVGYCAETLIRRTPSITPSGTVRSDARAAALRGAGVETFVFDGTRADPGLEAAIGRADALVVSIPPGPNDPLDAFARTINASRRLQRILYYSTVGVYGNYCDDRVNEKSVPMTNEPRAIARLRDEARWKAAGAARGSAVDVVRLPGIYGPGRNALDRLRAGDARRIVKPGHVTNRAHVDDIAEATRLILTRRLTGQIWNVVDDEPAPPQDVIAFAAQLLGVPCPPDEPYETAELSPMTASFYAETKRVVNLKVKKLLRFAPAYPTYREGLRALWEAGEGRA</sequence>
<name>A0A366FQ91_9HYPH</name>
<dbReference type="Pfam" id="PF01370">
    <property type="entry name" value="Epimerase"/>
    <property type="match status" value="1"/>
</dbReference>
<evidence type="ECO:0000259" key="1">
    <source>
        <dbReference type="Pfam" id="PF01370"/>
    </source>
</evidence>
<dbReference type="InterPro" id="IPR036291">
    <property type="entry name" value="NAD(P)-bd_dom_sf"/>
</dbReference>
<keyword evidence="3" id="KW-1185">Reference proteome</keyword>
<evidence type="ECO:0000313" key="3">
    <source>
        <dbReference type="Proteomes" id="UP000253529"/>
    </source>
</evidence>
<dbReference type="SUPFAM" id="SSF51735">
    <property type="entry name" value="NAD(P)-binding Rossmann-fold domains"/>
    <property type="match status" value="1"/>
</dbReference>
<comment type="caution">
    <text evidence="2">The sequence shown here is derived from an EMBL/GenBank/DDBJ whole genome shotgun (WGS) entry which is preliminary data.</text>
</comment>
<dbReference type="AlphaFoldDB" id="A0A366FQ91"/>
<protein>
    <submittedName>
        <fullName evidence="2">Nucleoside-diphosphate-sugar epimerase</fullName>
    </submittedName>
</protein>
<gene>
    <name evidence="2" type="ORF">DFR50_104152</name>
</gene>
<dbReference type="Proteomes" id="UP000253529">
    <property type="component" value="Unassembled WGS sequence"/>
</dbReference>
<dbReference type="Gene3D" id="3.40.50.720">
    <property type="entry name" value="NAD(P)-binding Rossmann-like Domain"/>
    <property type="match status" value="1"/>
</dbReference>
<feature type="domain" description="NAD-dependent epimerase/dehydratase" evidence="1">
    <location>
        <begin position="91"/>
        <end position="208"/>
    </location>
</feature>
<dbReference type="PANTHER" id="PTHR48079:SF6">
    <property type="entry name" value="NAD(P)-BINDING DOMAIN-CONTAINING PROTEIN-RELATED"/>
    <property type="match status" value="1"/>
</dbReference>
<organism evidence="2 3">
    <name type="scientific">Roseiarcus fermentans</name>
    <dbReference type="NCBI Taxonomy" id="1473586"/>
    <lineage>
        <taxon>Bacteria</taxon>
        <taxon>Pseudomonadati</taxon>
        <taxon>Pseudomonadota</taxon>
        <taxon>Alphaproteobacteria</taxon>
        <taxon>Hyphomicrobiales</taxon>
        <taxon>Roseiarcaceae</taxon>
        <taxon>Roseiarcus</taxon>
    </lineage>
</organism>
<dbReference type="GO" id="GO:0004029">
    <property type="term" value="F:aldehyde dehydrogenase (NAD+) activity"/>
    <property type="evidence" value="ECO:0007669"/>
    <property type="project" value="TreeGrafter"/>
</dbReference>
<dbReference type="InterPro" id="IPR051783">
    <property type="entry name" value="NAD(P)-dependent_oxidoreduct"/>
</dbReference>
<dbReference type="EMBL" id="QNRK01000004">
    <property type="protein sequence ID" value="RBP16874.1"/>
    <property type="molecule type" value="Genomic_DNA"/>
</dbReference>
<dbReference type="InterPro" id="IPR001509">
    <property type="entry name" value="Epimerase_deHydtase"/>
</dbReference>
<accession>A0A366FQ91</accession>
<reference evidence="2 3" key="1">
    <citation type="submission" date="2018-06" db="EMBL/GenBank/DDBJ databases">
        <title>Genomic Encyclopedia of Type Strains, Phase IV (KMG-IV): sequencing the most valuable type-strain genomes for metagenomic binning, comparative biology and taxonomic classification.</title>
        <authorList>
            <person name="Goeker M."/>
        </authorList>
    </citation>
    <scope>NUCLEOTIDE SEQUENCE [LARGE SCALE GENOMIC DNA]</scope>
    <source>
        <strain evidence="2 3">DSM 24875</strain>
    </source>
</reference>
<dbReference type="PANTHER" id="PTHR48079">
    <property type="entry name" value="PROTEIN YEEZ"/>
    <property type="match status" value="1"/>
</dbReference>
<evidence type="ECO:0000313" key="2">
    <source>
        <dbReference type="EMBL" id="RBP16874.1"/>
    </source>
</evidence>
<proteinExistence type="predicted"/>
<dbReference type="GO" id="GO:0005737">
    <property type="term" value="C:cytoplasm"/>
    <property type="evidence" value="ECO:0007669"/>
    <property type="project" value="TreeGrafter"/>
</dbReference>